<evidence type="ECO:0000259" key="6">
    <source>
        <dbReference type="PROSITE" id="PS50072"/>
    </source>
</evidence>
<keyword evidence="2" id="KW-0697">Rotamase</keyword>
<name>A0ABW0GRW2_9MICO</name>
<dbReference type="InterPro" id="IPR029000">
    <property type="entry name" value="Cyclophilin-like_dom_sf"/>
</dbReference>
<dbReference type="GO" id="GO:0003755">
    <property type="term" value="F:peptidyl-prolyl cis-trans isomerase activity"/>
    <property type="evidence" value="ECO:0007669"/>
    <property type="project" value="UniProtKB-EC"/>
</dbReference>
<dbReference type="PROSITE" id="PS50072">
    <property type="entry name" value="CSA_PPIASE_2"/>
    <property type="match status" value="1"/>
</dbReference>
<comment type="caution">
    <text evidence="7">The sequence shown here is derived from an EMBL/GenBank/DDBJ whole genome shotgun (WGS) entry which is preliminary data.</text>
</comment>
<dbReference type="Pfam" id="PF00160">
    <property type="entry name" value="Pro_isomerase"/>
    <property type="match status" value="1"/>
</dbReference>
<feature type="domain" description="PPIase cyclophilin-type" evidence="6">
    <location>
        <begin position="130"/>
        <end position="279"/>
    </location>
</feature>
<evidence type="ECO:0000256" key="3">
    <source>
        <dbReference type="ARBA" id="ARBA00023235"/>
    </source>
</evidence>
<keyword evidence="5" id="KW-1133">Transmembrane helix</keyword>
<keyword evidence="3 7" id="KW-0413">Isomerase</keyword>
<keyword evidence="5" id="KW-0472">Membrane</keyword>
<accession>A0ABW0GRW2</accession>
<dbReference type="EMBL" id="JBHSLD010000027">
    <property type="protein sequence ID" value="MFC5382460.1"/>
    <property type="molecule type" value="Genomic_DNA"/>
</dbReference>
<dbReference type="SUPFAM" id="SSF50891">
    <property type="entry name" value="Cyclophilin-like"/>
    <property type="match status" value="1"/>
</dbReference>
<dbReference type="RefSeq" id="WP_340268608.1">
    <property type="nucleotide sequence ID" value="NZ_JBBEOG010000003.1"/>
</dbReference>
<feature type="compositionally biased region" description="Basic and acidic residues" evidence="4">
    <location>
        <begin position="1"/>
        <end position="25"/>
    </location>
</feature>
<feature type="region of interest" description="Disordered" evidence="4">
    <location>
        <begin position="64"/>
        <end position="108"/>
    </location>
</feature>
<evidence type="ECO:0000256" key="5">
    <source>
        <dbReference type="SAM" id="Phobius"/>
    </source>
</evidence>
<feature type="transmembrane region" description="Helical" evidence="5">
    <location>
        <begin position="36"/>
        <end position="56"/>
    </location>
</feature>
<organism evidence="7 8">
    <name type="scientific">Aquipuribacter nitratireducens</name>
    <dbReference type="NCBI Taxonomy" id="650104"/>
    <lineage>
        <taxon>Bacteria</taxon>
        <taxon>Bacillati</taxon>
        <taxon>Actinomycetota</taxon>
        <taxon>Actinomycetes</taxon>
        <taxon>Micrococcales</taxon>
        <taxon>Intrasporangiaceae</taxon>
        <taxon>Aquipuribacter</taxon>
    </lineage>
</organism>
<dbReference type="Proteomes" id="UP001596122">
    <property type="component" value="Unassembled WGS sequence"/>
</dbReference>
<evidence type="ECO:0000313" key="7">
    <source>
        <dbReference type="EMBL" id="MFC5382460.1"/>
    </source>
</evidence>
<feature type="region of interest" description="Disordered" evidence="4">
    <location>
        <begin position="1"/>
        <end position="32"/>
    </location>
</feature>
<proteinExistence type="predicted"/>
<evidence type="ECO:0000313" key="8">
    <source>
        <dbReference type="Proteomes" id="UP001596122"/>
    </source>
</evidence>
<protein>
    <recommendedName>
        <fullName evidence="1">peptidylprolyl isomerase</fullName>
        <ecNumber evidence="1">5.2.1.8</ecNumber>
    </recommendedName>
</protein>
<sequence length="283" mass="28435">MSSKREREQERRRQEKFEQRVAAKEQHRRAATRRNVVVAAVVAVVAAGAVVGASLLGGGDTAGDPVAAEPTAPSSADALPSPAEATVAAPVDETNPCPPGPGPVAQPVVVDEQPPPAEGRVAVTLATTCGDIEVVMDGDAAPEAVGSFVGLAEAGYYDSTPCHRLTTAGIFVLQCGDPTATGQGGPGYSYGPVENAPADDVYPAGTVAMARVGGDGESMGSQFFVVYEDSTIPSDAAGGYSVLGQVTSGLDIVEQVAEGGLAADGTAPARSIGITSVTVEESA</sequence>
<evidence type="ECO:0000256" key="1">
    <source>
        <dbReference type="ARBA" id="ARBA00013194"/>
    </source>
</evidence>
<evidence type="ECO:0000256" key="4">
    <source>
        <dbReference type="SAM" id="MobiDB-lite"/>
    </source>
</evidence>
<keyword evidence="8" id="KW-1185">Reference proteome</keyword>
<keyword evidence="5" id="KW-0812">Transmembrane</keyword>
<gene>
    <name evidence="7" type="ORF">ACFPJ6_16970</name>
</gene>
<feature type="compositionally biased region" description="Low complexity" evidence="4">
    <location>
        <begin position="72"/>
        <end position="85"/>
    </location>
</feature>
<dbReference type="InterPro" id="IPR044665">
    <property type="entry name" value="E_coli_cyclophilin_A-like"/>
</dbReference>
<dbReference type="EC" id="5.2.1.8" evidence="1"/>
<reference evidence="8" key="1">
    <citation type="journal article" date="2019" name="Int. J. Syst. Evol. Microbiol.">
        <title>The Global Catalogue of Microorganisms (GCM) 10K type strain sequencing project: providing services to taxonomists for standard genome sequencing and annotation.</title>
        <authorList>
            <consortium name="The Broad Institute Genomics Platform"/>
            <consortium name="The Broad Institute Genome Sequencing Center for Infectious Disease"/>
            <person name="Wu L."/>
            <person name="Ma J."/>
        </authorList>
    </citation>
    <scope>NUCLEOTIDE SEQUENCE [LARGE SCALE GENOMIC DNA]</scope>
    <source>
        <strain evidence="8">CCUG 43114</strain>
    </source>
</reference>
<dbReference type="PANTHER" id="PTHR43246">
    <property type="entry name" value="PEPTIDYL-PROLYL CIS-TRANS ISOMERASE CYP38, CHLOROPLASTIC"/>
    <property type="match status" value="1"/>
</dbReference>
<dbReference type="InterPro" id="IPR002130">
    <property type="entry name" value="Cyclophilin-type_PPIase_dom"/>
</dbReference>
<dbReference type="Gene3D" id="2.40.100.10">
    <property type="entry name" value="Cyclophilin-like"/>
    <property type="match status" value="1"/>
</dbReference>
<evidence type="ECO:0000256" key="2">
    <source>
        <dbReference type="ARBA" id="ARBA00023110"/>
    </source>
</evidence>